<feature type="domain" description="Major facilitator superfamily (MFS) profile" evidence="9">
    <location>
        <begin position="38"/>
        <end position="492"/>
    </location>
</feature>
<dbReference type="PANTHER" id="PTHR48022">
    <property type="entry name" value="PLASTIDIC GLUCOSE TRANSPORTER 4"/>
    <property type="match status" value="1"/>
</dbReference>
<dbReference type="KEGG" id="psco:LY89DRAFT_639993"/>
<dbReference type="InterPro" id="IPR050360">
    <property type="entry name" value="MFS_Sugar_Transporters"/>
</dbReference>
<keyword evidence="3 7" id="KW-0813">Transport</keyword>
<evidence type="ECO:0000259" key="9">
    <source>
        <dbReference type="PROSITE" id="PS50850"/>
    </source>
</evidence>
<dbReference type="NCBIfam" id="TIGR00879">
    <property type="entry name" value="SP"/>
    <property type="match status" value="1"/>
</dbReference>
<evidence type="ECO:0000256" key="6">
    <source>
        <dbReference type="ARBA" id="ARBA00023136"/>
    </source>
</evidence>
<dbReference type="RefSeq" id="XP_018074785.1">
    <property type="nucleotide sequence ID" value="XM_018211644.1"/>
</dbReference>
<feature type="transmembrane region" description="Helical" evidence="8">
    <location>
        <begin position="325"/>
        <end position="346"/>
    </location>
</feature>
<comment type="similarity">
    <text evidence="2 7">Belongs to the major facilitator superfamily. Sugar transporter (TC 2.A.1.1) family.</text>
</comment>
<keyword evidence="5 8" id="KW-1133">Transmembrane helix</keyword>
<dbReference type="GeneID" id="28821370"/>
<dbReference type="AlphaFoldDB" id="A0A194XJL0"/>
<dbReference type="FunFam" id="1.20.1250.20:FF:000117">
    <property type="entry name" value="MFS hexose transporter"/>
    <property type="match status" value="1"/>
</dbReference>
<feature type="transmembrane region" description="Helical" evidence="8">
    <location>
        <begin position="107"/>
        <end position="128"/>
    </location>
</feature>
<evidence type="ECO:0000256" key="4">
    <source>
        <dbReference type="ARBA" id="ARBA00022692"/>
    </source>
</evidence>
<protein>
    <submittedName>
        <fullName evidence="10">General substrate transporter</fullName>
    </submittedName>
</protein>
<keyword evidence="4 8" id="KW-0812">Transmembrane</keyword>
<evidence type="ECO:0000313" key="10">
    <source>
        <dbReference type="EMBL" id="KUJ20430.1"/>
    </source>
</evidence>
<dbReference type="InterPro" id="IPR003663">
    <property type="entry name" value="Sugar/inositol_transpt"/>
</dbReference>
<feature type="transmembrane region" description="Helical" evidence="8">
    <location>
        <begin position="353"/>
        <end position="372"/>
    </location>
</feature>
<feature type="transmembrane region" description="Helical" evidence="8">
    <location>
        <begin position="437"/>
        <end position="459"/>
    </location>
</feature>
<sequence>MDTQASRGAQLEVAQAEAPEFEKVTWYSDPGLRVLYFWCAVLCVASATTGYDGMLLNTSQNLKTWENYFDHPKGGKQGLLNAIYQIGSLISYPIVPYMADWWGRKVPIAVGGVLMILGGFLGAFSNGYGMYLGGRFVLGFGNSLAQMSSPVLLTELCHPQHRGRFTAIYNCLWNLGALFVAWLAWGTMQIQNDWAWRSLTLLQALPAIIQVTFIYWVPESPRWLISKERYEEAETILAKYHANGDRHNATVAFEFREIKETLRLEFEFKQASTYMDFLRTKGNRYRLAILISLGVISQYSGNALFSNYMNLIYTSAGIVNQDQQIPLNGGQTLLSLIVSVSCAFLVDRVGRRPLFLASTAGMVLMFMAWTIVSSQYVGPLLADGKTPNPKATNVKTTGYPQIVFVWLFSVFYALAWSGLLVAYALEILPYKLRAKGLMIMNLTVQSALVLGNYTNAIAWANLAPHDWTFCLFYTLWDFLELLFVYFFYVETRGPTLEELAKIFDGEGAEVAHLDMREVEKDIHMESEPMNEKNAVAHNESTV</sequence>
<dbReference type="OrthoDB" id="6133115at2759"/>
<keyword evidence="11" id="KW-1185">Reference proteome</keyword>
<dbReference type="EMBL" id="KQ947409">
    <property type="protein sequence ID" value="KUJ20430.1"/>
    <property type="molecule type" value="Genomic_DNA"/>
</dbReference>
<dbReference type="InParanoid" id="A0A194XJL0"/>
<evidence type="ECO:0000256" key="5">
    <source>
        <dbReference type="ARBA" id="ARBA00022989"/>
    </source>
</evidence>
<dbReference type="InterPro" id="IPR005828">
    <property type="entry name" value="MFS_sugar_transport-like"/>
</dbReference>
<feature type="transmembrane region" description="Helical" evidence="8">
    <location>
        <begin position="403"/>
        <end position="425"/>
    </location>
</feature>
<dbReference type="InterPro" id="IPR020846">
    <property type="entry name" value="MFS_dom"/>
</dbReference>
<accession>A0A194XJL0</accession>
<feature type="transmembrane region" description="Helical" evidence="8">
    <location>
        <begin position="285"/>
        <end position="305"/>
    </location>
</feature>
<dbReference type="InterPro" id="IPR036259">
    <property type="entry name" value="MFS_trans_sf"/>
</dbReference>
<evidence type="ECO:0000313" key="11">
    <source>
        <dbReference type="Proteomes" id="UP000070700"/>
    </source>
</evidence>
<evidence type="ECO:0000256" key="3">
    <source>
        <dbReference type="ARBA" id="ARBA00022448"/>
    </source>
</evidence>
<dbReference type="Proteomes" id="UP000070700">
    <property type="component" value="Unassembled WGS sequence"/>
</dbReference>
<reference evidence="10 11" key="1">
    <citation type="submission" date="2015-10" db="EMBL/GenBank/DDBJ databases">
        <title>Full genome of DAOMC 229536 Phialocephala scopiformis, a fungal endophyte of spruce producing the potent anti-insectan compound rugulosin.</title>
        <authorList>
            <consortium name="DOE Joint Genome Institute"/>
            <person name="Walker A.K."/>
            <person name="Frasz S.L."/>
            <person name="Seifert K.A."/>
            <person name="Miller J.D."/>
            <person name="Mondo S.J."/>
            <person name="Labutti K."/>
            <person name="Lipzen A."/>
            <person name="Dockter R."/>
            <person name="Kennedy M."/>
            <person name="Grigoriev I.V."/>
            <person name="Spatafora J.W."/>
        </authorList>
    </citation>
    <scope>NUCLEOTIDE SEQUENCE [LARGE SCALE GENOMIC DNA]</scope>
    <source>
        <strain evidence="10 11">CBS 120377</strain>
    </source>
</reference>
<feature type="transmembrane region" description="Helical" evidence="8">
    <location>
        <begin position="167"/>
        <end position="188"/>
    </location>
</feature>
<dbReference type="PROSITE" id="PS50850">
    <property type="entry name" value="MFS"/>
    <property type="match status" value="1"/>
</dbReference>
<evidence type="ECO:0000256" key="7">
    <source>
        <dbReference type="RuleBase" id="RU003346"/>
    </source>
</evidence>
<keyword evidence="6 8" id="KW-0472">Membrane</keyword>
<evidence type="ECO:0000256" key="2">
    <source>
        <dbReference type="ARBA" id="ARBA00010992"/>
    </source>
</evidence>
<dbReference type="Gene3D" id="1.20.1250.20">
    <property type="entry name" value="MFS general substrate transporter like domains"/>
    <property type="match status" value="1"/>
</dbReference>
<dbReference type="Pfam" id="PF00083">
    <property type="entry name" value="Sugar_tr"/>
    <property type="match status" value="1"/>
</dbReference>
<feature type="transmembrane region" description="Helical" evidence="8">
    <location>
        <begin position="35"/>
        <end position="57"/>
    </location>
</feature>
<dbReference type="GO" id="GO:0005351">
    <property type="term" value="F:carbohydrate:proton symporter activity"/>
    <property type="evidence" value="ECO:0007669"/>
    <property type="project" value="TreeGrafter"/>
</dbReference>
<gene>
    <name evidence="10" type="ORF">LY89DRAFT_639993</name>
</gene>
<evidence type="ECO:0000256" key="8">
    <source>
        <dbReference type="SAM" id="Phobius"/>
    </source>
</evidence>
<name>A0A194XJL0_MOLSC</name>
<feature type="transmembrane region" description="Helical" evidence="8">
    <location>
        <begin position="471"/>
        <end position="489"/>
    </location>
</feature>
<proteinExistence type="inferred from homology"/>
<dbReference type="GO" id="GO:0016020">
    <property type="term" value="C:membrane"/>
    <property type="evidence" value="ECO:0007669"/>
    <property type="project" value="UniProtKB-SubCell"/>
</dbReference>
<dbReference type="SUPFAM" id="SSF103473">
    <property type="entry name" value="MFS general substrate transporter"/>
    <property type="match status" value="1"/>
</dbReference>
<organism evidence="10 11">
    <name type="scientific">Mollisia scopiformis</name>
    <name type="common">Conifer needle endophyte fungus</name>
    <name type="synonym">Phialocephala scopiformis</name>
    <dbReference type="NCBI Taxonomy" id="149040"/>
    <lineage>
        <taxon>Eukaryota</taxon>
        <taxon>Fungi</taxon>
        <taxon>Dikarya</taxon>
        <taxon>Ascomycota</taxon>
        <taxon>Pezizomycotina</taxon>
        <taxon>Leotiomycetes</taxon>
        <taxon>Helotiales</taxon>
        <taxon>Mollisiaceae</taxon>
        <taxon>Mollisia</taxon>
    </lineage>
</organism>
<evidence type="ECO:0000256" key="1">
    <source>
        <dbReference type="ARBA" id="ARBA00004141"/>
    </source>
</evidence>
<comment type="subcellular location">
    <subcellularLocation>
        <location evidence="1">Membrane</location>
        <topology evidence="1">Multi-pass membrane protein</topology>
    </subcellularLocation>
</comment>
<feature type="transmembrane region" description="Helical" evidence="8">
    <location>
        <begin position="194"/>
        <end position="217"/>
    </location>
</feature>
<dbReference type="PANTHER" id="PTHR48022:SF66">
    <property type="entry name" value="MFS HEXOSE TRANSPORTER"/>
    <property type="match status" value="1"/>
</dbReference>